<evidence type="ECO:0000313" key="1">
    <source>
        <dbReference type="Proteomes" id="UP000695022"/>
    </source>
</evidence>
<dbReference type="RefSeq" id="XP_014680303.1">
    <property type="nucleotide sequence ID" value="XM_014824817.1"/>
</dbReference>
<organism evidence="1 2">
    <name type="scientific">Priapulus caudatus</name>
    <name type="common">Priapulid worm</name>
    <dbReference type="NCBI Taxonomy" id="37621"/>
    <lineage>
        <taxon>Eukaryota</taxon>
        <taxon>Metazoa</taxon>
        <taxon>Ecdysozoa</taxon>
        <taxon>Scalidophora</taxon>
        <taxon>Priapulida</taxon>
        <taxon>Priapulimorpha</taxon>
        <taxon>Priapulimorphida</taxon>
        <taxon>Priapulidae</taxon>
        <taxon>Priapulus</taxon>
    </lineage>
</organism>
<protein>
    <submittedName>
        <fullName evidence="2">Translational activator GCN1-like</fullName>
    </submittedName>
</protein>
<feature type="non-terminal residue" evidence="2">
    <location>
        <position position="109"/>
    </location>
</feature>
<sequence length="109" mass="11830">MLQLLTHVVGTSAGRLHQMACKAMLETAVCASGIDGCASATQGEIDVLLLGLQSPALTVRETALQCLMAMMLVLPLPDEEMDEEQGMQLVQRVWVVRHDEEEAIQILAL</sequence>
<accession>A0ABM1F782</accession>
<keyword evidence="1" id="KW-1185">Reference proteome</keyword>
<dbReference type="GeneID" id="106820296"/>
<gene>
    <name evidence="2" type="primary">LOC106820296</name>
</gene>
<proteinExistence type="predicted"/>
<name>A0ABM1F782_PRICU</name>
<dbReference type="Proteomes" id="UP000695022">
    <property type="component" value="Unplaced"/>
</dbReference>
<reference evidence="2" key="1">
    <citation type="submission" date="2025-08" db="UniProtKB">
        <authorList>
            <consortium name="RefSeq"/>
        </authorList>
    </citation>
    <scope>IDENTIFICATION</scope>
</reference>
<evidence type="ECO:0000313" key="2">
    <source>
        <dbReference type="RefSeq" id="XP_014680303.1"/>
    </source>
</evidence>